<dbReference type="Pfam" id="PF12138">
    <property type="entry name" value="Spherulin4"/>
    <property type="match status" value="1"/>
</dbReference>
<evidence type="ECO:0000313" key="2">
    <source>
        <dbReference type="EMBL" id="CAI4213061.1"/>
    </source>
</evidence>
<dbReference type="PANTHER" id="PTHR35040">
    <property type="match status" value="1"/>
</dbReference>
<proteinExistence type="predicted"/>
<protein>
    <submittedName>
        <fullName evidence="2">Uncharacterized protein</fullName>
    </submittedName>
</protein>
<dbReference type="EMBL" id="CALLCH030000007">
    <property type="protein sequence ID" value="CAI4213061.1"/>
    <property type="molecule type" value="Genomic_DNA"/>
</dbReference>
<dbReference type="OrthoDB" id="5342184at2759"/>
<evidence type="ECO:0000313" key="3">
    <source>
        <dbReference type="Proteomes" id="UP000838763"/>
    </source>
</evidence>
<dbReference type="PANTHER" id="PTHR35040:SF9">
    <property type="entry name" value="4-LIKE CELL SURFACE PROTEIN, PUTATIVE (AFU_ORTHOLOGUE AFUA_4G14080)-RELATED"/>
    <property type="match status" value="1"/>
</dbReference>
<comment type="caution">
    <text evidence="2">The sequence shown here is derived from an EMBL/GenBank/DDBJ whole genome shotgun (WGS) entry which is preliminary data.</text>
</comment>
<feature type="compositionally biased region" description="Low complexity" evidence="1">
    <location>
        <begin position="33"/>
        <end position="56"/>
    </location>
</feature>
<dbReference type="InterPro" id="IPR021986">
    <property type="entry name" value="Spherulin4"/>
</dbReference>
<gene>
    <name evidence="2" type="ORF">PPNO1_LOCUS2814</name>
</gene>
<keyword evidence="3" id="KW-1185">Reference proteome</keyword>
<name>A0A9P1H098_9PEZI</name>
<accession>A0A9P1H098</accession>
<organism evidence="2 3">
    <name type="scientific">Parascedosporium putredinis</name>
    <dbReference type="NCBI Taxonomy" id="1442378"/>
    <lineage>
        <taxon>Eukaryota</taxon>
        <taxon>Fungi</taxon>
        <taxon>Dikarya</taxon>
        <taxon>Ascomycota</taxon>
        <taxon>Pezizomycotina</taxon>
        <taxon>Sordariomycetes</taxon>
        <taxon>Hypocreomycetidae</taxon>
        <taxon>Microascales</taxon>
        <taxon>Microascaceae</taxon>
        <taxon>Parascedosporium</taxon>
    </lineage>
</organism>
<reference evidence="2" key="1">
    <citation type="submission" date="2022-11" db="EMBL/GenBank/DDBJ databases">
        <authorList>
            <person name="Scott C."/>
            <person name="Bruce N."/>
        </authorList>
    </citation>
    <scope>NUCLEOTIDE SEQUENCE</scope>
</reference>
<dbReference type="Proteomes" id="UP000838763">
    <property type="component" value="Unassembled WGS sequence"/>
</dbReference>
<sequence length="418" mass="45544">MPSRISSLVSRLVHRRNKQNQQQDQHRQRQEHQQSVTSPKSSQSSSRPASSATYATKSTQSTQSVHSVHRFSLLPPALPTTAALQQLELTLDTPCLSSCLILLILRRATADGIVVGSLDTTNGHPQRRLLSPRCYPRRRASPLPDQSPTSPFVCVPLYIYPDPGAWEPLVEAALAHPTSYFHAIINPYNGPGPTPLPDANYVNALRRLAALPNVTVLGYVHVTYGKRNAAAVEKDIGEYAAWASRDTFRPGDIGEGDATAGESARIRVDGIFFDEAPSDLADLAYMSRLTRCARRLLRGAKSGANGLVMLNPGVAVDARYYDLANYIVGFEQSLTHWDETKQSFLETVGGRSRRQKTVVMMHTCPPSEAGPQSVEPLVEAIRDAGVCGQFLTDQIGGGIRDGPAGGGSMWTTFSLVRM</sequence>
<evidence type="ECO:0000256" key="1">
    <source>
        <dbReference type="SAM" id="MobiDB-lite"/>
    </source>
</evidence>
<dbReference type="AlphaFoldDB" id="A0A9P1H098"/>
<feature type="region of interest" description="Disordered" evidence="1">
    <location>
        <begin position="1"/>
        <end position="61"/>
    </location>
</feature>